<dbReference type="InterPro" id="IPR002172">
    <property type="entry name" value="LDrepeatLR_classA_rpt"/>
</dbReference>
<dbReference type="InterPro" id="IPR000742">
    <property type="entry name" value="EGF"/>
</dbReference>
<dbReference type="SMART" id="SM00181">
    <property type="entry name" value="EGF"/>
    <property type="match status" value="4"/>
</dbReference>
<dbReference type="InterPro" id="IPR023415">
    <property type="entry name" value="LDLR_class-A_CS"/>
</dbReference>
<keyword evidence="7 10" id="KW-1015">Disulfide bond</keyword>
<feature type="disulfide bond" evidence="10">
    <location>
        <begin position="1273"/>
        <end position="1288"/>
    </location>
</feature>
<gene>
    <name evidence="16" type="primary">LRP6</name>
    <name evidence="16" type="ORF">CDAR_112251</name>
</gene>
<dbReference type="CDD" id="cd00112">
    <property type="entry name" value="LDLa"/>
    <property type="match status" value="3"/>
</dbReference>
<feature type="repeat" description="LDL-receptor class B" evidence="11">
    <location>
        <begin position="720"/>
        <end position="762"/>
    </location>
</feature>
<evidence type="ECO:0000256" key="1">
    <source>
        <dbReference type="ARBA" id="ARBA00004167"/>
    </source>
</evidence>
<evidence type="ECO:0000313" key="16">
    <source>
        <dbReference type="EMBL" id="GIY45280.1"/>
    </source>
</evidence>
<keyword evidence="3" id="KW-0254">Endocytosis</keyword>
<keyword evidence="4 14" id="KW-0732">Signal</keyword>
<dbReference type="InterPro" id="IPR011042">
    <property type="entry name" value="6-blade_b-propeller_TolB-like"/>
</dbReference>
<keyword evidence="13" id="KW-1133">Transmembrane helix</keyword>
<feature type="signal peptide" evidence="14">
    <location>
        <begin position="1"/>
        <end position="18"/>
    </location>
</feature>
<name>A0AAV4TGN3_9ARAC</name>
<dbReference type="InterPro" id="IPR036055">
    <property type="entry name" value="LDL_receptor-like_sf"/>
</dbReference>
<feature type="repeat" description="LDL-receptor class B" evidence="11">
    <location>
        <begin position="196"/>
        <end position="238"/>
    </location>
</feature>
<dbReference type="PROSITE" id="PS51120">
    <property type="entry name" value="LDLRB"/>
    <property type="match status" value="15"/>
</dbReference>
<feature type="compositionally biased region" description="Pro residues" evidence="12">
    <location>
        <begin position="1580"/>
        <end position="1593"/>
    </location>
</feature>
<feature type="region of interest" description="Disordered" evidence="12">
    <location>
        <begin position="1467"/>
        <end position="1499"/>
    </location>
</feature>
<feature type="disulfide bond" evidence="10">
    <location>
        <begin position="1291"/>
        <end position="1303"/>
    </location>
</feature>
<keyword evidence="2" id="KW-0245">EGF-like domain</keyword>
<dbReference type="SUPFAM" id="SSF57196">
    <property type="entry name" value="EGF/Laminin"/>
    <property type="match status" value="4"/>
</dbReference>
<evidence type="ECO:0000256" key="7">
    <source>
        <dbReference type="ARBA" id="ARBA00023157"/>
    </source>
</evidence>
<evidence type="ECO:0000256" key="12">
    <source>
        <dbReference type="SAM" id="MobiDB-lite"/>
    </source>
</evidence>
<feature type="repeat" description="LDL-receptor class B" evidence="11">
    <location>
        <begin position="374"/>
        <end position="416"/>
    </location>
</feature>
<feature type="domain" description="EGF-like" evidence="15">
    <location>
        <begin position="1212"/>
        <end position="1248"/>
    </location>
</feature>
<feature type="disulfide bond" evidence="10">
    <location>
        <begin position="1310"/>
        <end position="1325"/>
    </location>
</feature>
<feature type="repeat" description="LDL-receptor class B" evidence="11">
    <location>
        <begin position="150"/>
        <end position="195"/>
    </location>
</feature>
<dbReference type="EMBL" id="BPLQ01009608">
    <property type="protein sequence ID" value="GIY45280.1"/>
    <property type="molecule type" value="Genomic_DNA"/>
</dbReference>
<dbReference type="SUPFAM" id="SSF57424">
    <property type="entry name" value="LDL receptor-like module"/>
    <property type="match status" value="3"/>
</dbReference>
<comment type="subcellular location">
    <subcellularLocation>
        <location evidence="1">Membrane</location>
        <topology evidence="1">Single-pass membrane protein</topology>
    </subcellularLocation>
</comment>
<feature type="chain" id="PRO_5044011261" evidence="14">
    <location>
        <begin position="19"/>
        <end position="1593"/>
    </location>
</feature>
<evidence type="ECO:0000256" key="8">
    <source>
        <dbReference type="ARBA" id="ARBA00023170"/>
    </source>
</evidence>
<dbReference type="PROSITE" id="PS01209">
    <property type="entry name" value="LDLRA_1"/>
    <property type="match status" value="2"/>
</dbReference>
<protein>
    <submittedName>
        <fullName evidence="16">Low-density lipoprotein receptor-related protein 6</fullName>
    </submittedName>
</protein>
<dbReference type="Pfam" id="PF00057">
    <property type="entry name" value="Ldl_recept_a"/>
    <property type="match status" value="2"/>
</dbReference>
<feature type="repeat" description="LDL-receptor class B" evidence="11">
    <location>
        <begin position="1120"/>
        <end position="1162"/>
    </location>
</feature>
<evidence type="ECO:0000313" key="17">
    <source>
        <dbReference type="Proteomes" id="UP001054837"/>
    </source>
</evidence>
<evidence type="ECO:0000256" key="6">
    <source>
        <dbReference type="ARBA" id="ARBA00023136"/>
    </source>
</evidence>
<feature type="disulfide bond" evidence="10">
    <location>
        <begin position="1298"/>
        <end position="1316"/>
    </location>
</feature>
<dbReference type="Pfam" id="PF00058">
    <property type="entry name" value="Ldl_recept_b"/>
    <property type="match status" value="13"/>
</dbReference>
<feature type="repeat" description="LDL-receptor class B" evidence="11">
    <location>
        <begin position="763"/>
        <end position="805"/>
    </location>
</feature>
<dbReference type="SMART" id="SM00192">
    <property type="entry name" value="LDLa"/>
    <property type="match status" value="3"/>
</dbReference>
<keyword evidence="13" id="KW-0812">Transmembrane</keyword>
<feature type="repeat" description="LDL-receptor class B" evidence="11">
    <location>
        <begin position="504"/>
        <end position="546"/>
    </location>
</feature>
<feature type="repeat" description="LDL-receptor class B" evidence="11">
    <location>
        <begin position="417"/>
        <end position="459"/>
    </location>
</feature>
<proteinExistence type="predicted"/>
<dbReference type="Proteomes" id="UP001054837">
    <property type="component" value="Unassembled WGS sequence"/>
</dbReference>
<evidence type="ECO:0000259" key="15">
    <source>
        <dbReference type="SMART" id="SM00181"/>
    </source>
</evidence>
<reference evidence="16 17" key="1">
    <citation type="submission" date="2021-06" db="EMBL/GenBank/DDBJ databases">
        <title>Caerostris darwini draft genome.</title>
        <authorList>
            <person name="Kono N."/>
            <person name="Arakawa K."/>
        </authorList>
    </citation>
    <scope>NUCLEOTIDE SEQUENCE [LARGE SCALE GENOMIC DNA]</scope>
</reference>
<dbReference type="InterPro" id="IPR000033">
    <property type="entry name" value="LDLR_classB_rpt"/>
</dbReference>
<organism evidence="16 17">
    <name type="scientific">Caerostris darwini</name>
    <dbReference type="NCBI Taxonomy" id="1538125"/>
    <lineage>
        <taxon>Eukaryota</taxon>
        <taxon>Metazoa</taxon>
        <taxon>Ecdysozoa</taxon>
        <taxon>Arthropoda</taxon>
        <taxon>Chelicerata</taxon>
        <taxon>Arachnida</taxon>
        <taxon>Araneae</taxon>
        <taxon>Araneomorphae</taxon>
        <taxon>Entelegynae</taxon>
        <taxon>Araneoidea</taxon>
        <taxon>Araneidae</taxon>
        <taxon>Caerostris</taxon>
    </lineage>
</organism>
<dbReference type="SMART" id="SM00135">
    <property type="entry name" value="LY"/>
    <property type="match status" value="20"/>
</dbReference>
<comment type="caution">
    <text evidence="16">The sequence shown here is derived from an EMBL/GenBank/DDBJ whole genome shotgun (WGS) entry which is preliminary data.</text>
</comment>
<feature type="repeat" description="LDL-receptor class B" evidence="11">
    <location>
        <begin position="987"/>
        <end position="1032"/>
    </location>
</feature>
<comment type="caution">
    <text evidence="10">Lacks conserved residue(s) required for the propagation of feature annotation.</text>
</comment>
<evidence type="ECO:0000256" key="5">
    <source>
        <dbReference type="ARBA" id="ARBA00022737"/>
    </source>
</evidence>
<feature type="repeat" description="LDL-receptor class B" evidence="11">
    <location>
        <begin position="1076"/>
        <end position="1119"/>
    </location>
</feature>
<dbReference type="FunFam" id="2.120.10.30:FF:000001">
    <property type="entry name" value="Low-density lipoprotein receptor-related protein 6"/>
    <property type="match status" value="2"/>
</dbReference>
<feature type="transmembrane region" description="Helical" evidence="13">
    <location>
        <begin position="1379"/>
        <end position="1399"/>
    </location>
</feature>
<keyword evidence="17" id="KW-1185">Reference proteome</keyword>
<dbReference type="InterPro" id="IPR050778">
    <property type="entry name" value="Cueball_EGF_LRP_Nidogen"/>
</dbReference>
<dbReference type="SUPFAM" id="SSF63825">
    <property type="entry name" value="YWTD domain"/>
    <property type="match status" value="4"/>
</dbReference>
<keyword evidence="5" id="KW-0677">Repeat</keyword>
<feature type="repeat" description="LDL-receptor class B" evidence="11">
    <location>
        <begin position="63"/>
        <end position="106"/>
    </location>
</feature>
<dbReference type="PRINTS" id="PR00261">
    <property type="entry name" value="LDLRECEPTOR"/>
</dbReference>
<evidence type="ECO:0000256" key="4">
    <source>
        <dbReference type="ARBA" id="ARBA00022729"/>
    </source>
</evidence>
<evidence type="ECO:0000256" key="13">
    <source>
        <dbReference type="SAM" id="Phobius"/>
    </source>
</evidence>
<dbReference type="FunFam" id="2.120.10.30:FF:000241">
    <property type="entry name" value="Low-density lipoprotein receptor-related protein 6"/>
    <property type="match status" value="2"/>
</dbReference>
<keyword evidence="6 13" id="KW-0472">Membrane</keyword>
<evidence type="ECO:0000256" key="10">
    <source>
        <dbReference type="PROSITE-ProRule" id="PRU00124"/>
    </source>
</evidence>
<feature type="repeat" description="LDL-receptor class B" evidence="11">
    <location>
        <begin position="806"/>
        <end position="848"/>
    </location>
</feature>
<feature type="repeat" description="LDL-receptor class B" evidence="11">
    <location>
        <begin position="460"/>
        <end position="503"/>
    </location>
</feature>
<feature type="domain" description="EGF-like" evidence="15">
    <location>
        <begin position="896"/>
        <end position="940"/>
    </location>
</feature>
<evidence type="ECO:0000256" key="11">
    <source>
        <dbReference type="PROSITE-ProRule" id="PRU00461"/>
    </source>
</evidence>
<dbReference type="GO" id="GO:0006897">
    <property type="term" value="P:endocytosis"/>
    <property type="evidence" value="ECO:0007669"/>
    <property type="project" value="UniProtKB-KW"/>
</dbReference>
<feature type="repeat" description="LDL-receptor class B" evidence="11">
    <location>
        <begin position="677"/>
        <end position="719"/>
    </location>
</feature>
<feature type="domain" description="EGF-like" evidence="15">
    <location>
        <begin position="594"/>
        <end position="632"/>
    </location>
</feature>
<dbReference type="PROSITE" id="PS50068">
    <property type="entry name" value="LDLRA_2"/>
    <property type="match status" value="3"/>
</dbReference>
<sequence length="1593" mass="179955">MGCSYFLLLLLLAVYASGLTQLLFSNRKEIRLLDAEPRRRNSSRIIIKDLEDVNFLDFYYDEQLIYWADVGLEEIRYMNINDPKSNKSIISTGLISPDGLAVDWMGKKLYWSDSETNRIEVSNLDGSYRKVLFWSNLDQPRSIALVPTDGWMFWTDWGESPKIEKASMNGDQHSRVAIVTHGISWPNGIAIDYDTKRLYWTDAKEKYIASVDFKGSNRQMVMKDEIPHPFALTLHRDMLFWTDWSTKAVHGCNKLSGCVKRSTFGGYLTPMGIQVYHRERQPSAPTSCDNNNGGCSHLCLLSANEPFYSCACPTGVLLENDNVTCKDGPQELLLVVRRTDIRRISLDTPDFTDVVLELSGIKHAIAIDYDPVEKQIYWTDDETRTIRRAHLNGTGQQNLVTTEVHHPDGIAIDWIARNMYWTDTGTDRIEVARLNGTSRKILITDGLLEPRAIALDPSKGYMYWSDWGDAPKIEKAALDGSQRVVLISSGLGWPNGLAIDYDERKLYWGDAKTDKIESANLDGTDRRELVSDHLPHIFGFSLLGKYIYWTDWQRRSIERVDKLTGVTRNIVIDQLPDLMGLKALNVNAVSGSNPCAFNNGNCSHLCLNRPGNNFTCSCPIGLELTDDNKTCIVPEAFLIFSRKDNIRRISLESNHGDLIPISGVREVNALDYDINEDRIYWTDVLSKTISRGFMNGSHIELIIEFGLNYPEGMAVDWIAQNLYWADMGLNRIEVSRLNGQHRRVLLYQNMDDPRAIALDPAEGYIYWSDWGTNGRIERAALDGSYRKILIGKLGRPNSLTIDYVEQRLYWIDLDSKKIESSDLSGNQRMQVISNHLYEPYTLTQYADYIYWADWTTSKIERASKINGDNRTVIQENLDNVMDIQVYHTSRQSGWNPCAVNNGGCSHLCLAIPFQMQQKTHTHNCACPTHYQPTLDNKNCLYPRNFMLFSQRSSISRFLVDTLDSPEVNIPIHGLKNIKAIEYDPVEKFVYWIDGKAKSVKKAHVNGSSKIIAVVSNPGDGIHPFDIAVDPYSRVIFWSCSLHNTINVTTLKGYSIGSVIGDEDDKPRYIALHPTKGLLFWINMMHPPLIERANMDGHMRRILFSTDLEKPTSLAVDVVDNYLYWGDMALKRIERSTLSGTNRKVLLSDDYLHPVSLTILGKHMYWIDHDQQIIEMADKETGAERQRVQRRIPVLINLLAVNYVDPQNYHNHACAVKNGGCSHLCLVNNKKRCSCPLHLVLSADSTTCIDIPVCPPDKFRCLSGVTCLPDKWRCDGRADCDDMSDEMNCDVCKPQQFRCQNGDCIDSSLKCDGIPHCRDESDEMCCQKDKFLCINSHKCISVSLLCDSKDDCQDGSDESLHTCPAPQNEMRFQSLSKETIAVIVSGMLCLIAVAIIFYGATRNNLLKRKETIKDEDIRDEMLPNRAYNGTVSSVNESNHRGVAVSSFQSSSISGMSMSMPPCASSAYDRNRLTGASSSSSSRTYPLETLNPPPSPVTVRSHYDIPVHCSGSYKYYRSRNKPPPPTPCSTDVCDDSEACSSLYYGSGLEGYESDPFIPPPPTPRSPYLSDENYELLPNLRCPHPPPPSPVPATNF</sequence>
<keyword evidence="16" id="KW-0449">Lipoprotein</keyword>
<dbReference type="PANTHER" id="PTHR46513">
    <property type="entry name" value="VITELLOGENIN RECEPTOR-LIKE PROTEIN-RELATED-RELATED"/>
    <property type="match status" value="1"/>
</dbReference>
<dbReference type="Gene3D" id="4.10.400.10">
    <property type="entry name" value="Low-density Lipoprotein Receptor"/>
    <property type="match status" value="3"/>
</dbReference>
<feature type="domain" description="EGF-like" evidence="15">
    <location>
        <begin position="287"/>
        <end position="326"/>
    </location>
</feature>
<dbReference type="Gene3D" id="2.120.10.30">
    <property type="entry name" value="TolB, C-terminal domain"/>
    <property type="match status" value="4"/>
</dbReference>
<keyword evidence="8 16" id="KW-0675">Receptor</keyword>
<feature type="region of interest" description="Disordered" evidence="12">
    <location>
        <begin position="1548"/>
        <end position="1593"/>
    </location>
</feature>
<dbReference type="GO" id="GO:0016020">
    <property type="term" value="C:membrane"/>
    <property type="evidence" value="ECO:0007669"/>
    <property type="project" value="UniProtKB-SubCell"/>
</dbReference>
<evidence type="ECO:0000256" key="9">
    <source>
        <dbReference type="ARBA" id="ARBA00023180"/>
    </source>
</evidence>
<feature type="repeat" description="LDL-receptor class B" evidence="11">
    <location>
        <begin position="107"/>
        <end position="149"/>
    </location>
</feature>
<keyword evidence="9" id="KW-0325">Glycoprotein</keyword>
<evidence type="ECO:0000256" key="3">
    <source>
        <dbReference type="ARBA" id="ARBA00022583"/>
    </source>
</evidence>
<dbReference type="Gene3D" id="2.10.25.10">
    <property type="entry name" value="Laminin"/>
    <property type="match status" value="1"/>
</dbReference>
<dbReference type="Pfam" id="PF14670">
    <property type="entry name" value="FXa_inhibition"/>
    <property type="match status" value="2"/>
</dbReference>
<dbReference type="PANTHER" id="PTHR46513:SF41">
    <property type="entry name" value="LOW-DENSITY LIPOPROTEIN RECEPTOR-RELATED PROTEIN"/>
    <property type="match status" value="1"/>
</dbReference>
<evidence type="ECO:0000256" key="14">
    <source>
        <dbReference type="SAM" id="SignalP"/>
    </source>
</evidence>
<evidence type="ECO:0000256" key="2">
    <source>
        <dbReference type="ARBA" id="ARBA00022536"/>
    </source>
</evidence>
<accession>A0AAV4TGN3</accession>